<dbReference type="AlphaFoldDB" id="A0A1H8CWK4"/>
<dbReference type="STRING" id="1121117.SAMN02745977_00091"/>
<gene>
    <name evidence="2" type="ORF">SAMN02745977_00091</name>
</gene>
<dbReference type="InterPro" id="IPR036046">
    <property type="entry name" value="Acylphosphatase-like_dom_sf"/>
</dbReference>
<dbReference type="Pfam" id="PF04940">
    <property type="entry name" value="BLUF"/>
    <property type="match status" value="1"/>
</dbReference>
<protein>
    <submittedName>
        <fullName evidence="2">Sensors of blue-light using FAD</fullName>
    </submittedName>
</protein>
<dbReference type="GO" id="GO:0009882">
    <property type="term" value="F:blue light photoreceptor activity"/>
    <property type="evidence" value="ECO:0007669"/>
    <property type="project" value="InterPro"/>
</dbReference>
<keyword evidence="3" id="KW-1185">Reference proteome</keyword>
<dbReference type="Proteomes" id="UP000199531">
    <property type="component" value="Unassembled WGS sequence"/>
</dbReference>
<dbReference type="OrthoDB" id="8586885at2"/>
<name>A0A1H8CWK4_9BURK</name>
<dbReference type="GO" id="GO:0071949">
    <property type="term" value="F:FAD binding"/>
    <property type="evidence" value="ECO:0007669"/>
    <property type="project" value="InterPro"/>
</dbReference>
<dbReference type="SMART" id="SM01034">
    <property type="entry name" value="BLUF"/>
    <property type="match status" value="1"/>
</dbReference>
<sequence>MPLFELLYVSTLAPGHTASVVAPSLKVARERNQCQDVTGLLVFNGERFCQQLEGPRDQVLDIMRSIEQDERHCNIVMLLQRELPERRFADFRLGYATVSESDPLDGLEGRSADDCMRCFLQLEKALDLG</sequence>
<dbReference type="PROSITE" id="PS50925">
    <property type="entry name" value="BLUF"/>
    <property type="match status" value="1"/>
</dbReference>
<dbReference type="SUPFAM" id="SSF54975">
    <property type="entry name" value="Acylphosphatase/BLUF domain-like"/>
    <property type="match status" value="1"/>
</dbReference>
<reference evidence="2 3" key="1">
    <citation type="submission" date="2016-10" db="EMBL/GenBank/DDBJ databases">
        <authorList>
            <person name="de Groot N.N."/>
        </authorList>
    </citation>
    <scope>NUCLEOTIDE SEQUENCE [LARGE SCALE GENOMIC DNA]</scope>
    <source>
        <strain evidence="2 3">DSM 15123</strain>
    </source>
</reference>
<dbReference type="Gene3D" id="3.30.70.100">
    <property type="match status" value="1"/>
</dbReference>
<evidence type="ECO:0000259" key="1">
    <source>
        <dbReference type="PROSITE" id="PS50925"/>
    </source>
</evidence>
<evidence type="ECO:0000313" key="2">
    <source>
        <dbReference type="EMBL" id="SEM99591.1"/>
    </source>
</evidence>
<feature type="domain" description="BLUF" evidence="1">
    <location>
        <begin position="3"/>
        <end position="94"/>
    </location>
</feature>
<accession>A0A1H8CWK4</accession>
<evidence type="ECO:0000313" key="3">
    <source>
        <dbReference type="Proteomes" id="UP000199531"/>
    </source>
</evidence>
<proteinExistence type="predicted"/>
<dbReference type="InterPro" id="IPR007024">
    <property type="entry name" value="BLUF_domain"/>
</dbReference>
<dbReference type="EMBL" id="FOCW01000001">
    <property type="protein sequence ID" value="SEM99591.1"/>
    <property type="molecule type" value="Genomic_DNA"/>
</dbReference>
<organism evidence="2 3">
    <name type="scientific">Brachymonas denitrificans DSM 15123</name>
    <dbReference type="NCBI Taxonomy" id="1121117"/>
    <lineage>
        <taxon>Bacteria</taxon>
        <taxon>Pseudomonadati</taxon>
        <taxon>Pseudomonadota</taxon>
        <taxon>Betaproteobacteria</taxon>
        <taxon>Burkholderiales</taxon>
        <taxon>Comamonadaceae</taxon>
        <taxon>Brachymonas</taxon>
    </lineage>
</organism>